<evidence type="ECO:0000256" key="1">
    <source>
        <dbReference type="SAM" id="MobiDB-lite"/>
    </source>
</evidence>
<sequence length="116" mass="12442">MITLPFQGQKALRRPDVSPVTSGPQVDLDEKFCGENRSSNQNIIMNGARKDVDGPKQSHIGRRSSQTLPLKIVVEESSPLQQFGDAIGKKSGGVSAPDDWPREDMPAVASASPGTQ</sequence>
<evidence type="ECO:0000313" key="3">
    <source>
        <dbReference type="Proteomes" id="UP001556367"/>
    </source>
</evidence>
<comment type="caution">
    <text evidence="2">The sequence shown here is derived from an EMBL/GenBank/DDBJ whole genome shotgun (WGS) entry which is preliminary data.</text>
</comment>
<name>A0ABR3IVX6_9AGAR</name>
<protein>
    <submittedName>
        <fullName evidence="2">Uncharacterized protein</fullName>
    </submittedName>
</protein>
<dbReference type="Proteomes" id="UP001556367">
    <property type="component" value="Unassembled WGS sequence"/>
</dbReference>
<accession>A0ABR3IVX6</accession>
<organism evidence="2 3">
    <name type="scientific">Hohenbuehelia grisea</name>
    <dbReference type="NCBI Taxonomy" id="104357"/>
    <lineage>
        <taxon>Eukaryota</taxon>
        <taxon>Fungi</taxon>
        <taxon>Dikarya</taxon>
        <taxon>Basidiomycota</taxon>
        <taxon>Agaricomycotina</taxon>
        <taxon>Agaricomycetes</taxon>
        <taxon>Agaricomycetidae</taxon>
        <taxon>Agaricales</taxon>
        <taxon>Pleurotineae</taxon>
        <taxon>Pleurotaceae</taxon>
        <taxon>Hohenbuehelia</taxon>
    </lineage>
</organism>
<proteinExistence type="predicted"/>
<dbReference type="EMBL" id="JASNQZ010000015">
    <property type="protein sequence ID" value="KAL0947394.1"/>
    <property type="molecule type" value="Genomic_DNA"/>
</dbReference>
<gene>
    <name evidence="2" type="ORF">HGRIS_013507</name>
</gene>
<feature type="region of interest" description="Disordered" evidence="1">
    <location>
        <begin position="1"/>
        <end position="32"/>
    </location>
</feature>
<evidence type="ECO:0000313" key="2">
    <source>
        <dbReference type="EMBL" id="KAL0947394.1"/>
    </source>
</evidence>
<reference evidence="3" key="1">
    <citation type="submission" date="2024-06" db="EMBL/GenBank/DDBJ databases">
        <title>Multi-omics analyses provide insights into the biosynthesis of the anticancer antibiotic pleurotin in Hohenbuehelia grisea.</title>
        <authorList>
            <person name="Weaver J.A."/>
            <person name="Alberti F."/>
        </authorList>
    </citation>
    <scope>NUCLEOTIDE SEQUENCE [LARGE SCALE GENOMIC DNA]</scope>
    <source>
        <strain evidence="3">T-177</strain>
    </source>
</reference>
<keyword evidence="3" id="KW-1185">Reference proteome</keyword>
<feature type="region of interest" description="Disordered" evidence="1">
    <location>
        <begin position="83"/>
        <end position="116"/>
    </location>
</feature>